<organism evidence="1 2">
    <name type="scientific">Dactylosporangium maewongense</name>
    <dbReference type="NCBI Taxonomy" id="634393"/>
    <lineage>
        <taxon>Bacteria</taxon>
        <taxon>Bacillati</taxon>
        <taxon>Actinomycetota</taxon>
        <taxon>Actinomycetes</taxon>
        <taxon>Micromonosporales</taxon>
        <taxon>Micromonosporaceae</taxon>
        <taxon>Dactylosporangium</taxon>
    </lineage>
</organism>
<dbReference type="RefSeq" id="WP_344508012.1">
    <property type="nucleotide sequence ID" value="NZ_BAAAQD010000018.1"/>
</dbReference>
<evidence type="ECO:0008006" key="3">
    <source>
        <dbReference type="Google" id="ProtNLM"/>
    </source>
</evidence>
<dbReference type="EMBL" id="BAAAQD010000018">
    <property type="protein sequence ID" value="GAA1545477.1"/>
    <property type="molecule type" value="Genomic_DNA"/>
</dbReference>
<dbReference type="Proteomes" id="UP001501470">
    <property type="component" value="Unassembled WGS sequence"/>
</dbReference>
<sequence length="170" mass="18047">MTAKSPARIATVAAIPVALLVGVLAFWLLGGFPKAEATGTVRTDAVAMDEATTVVCRALVARMPETLGGLHRRPVSAGTEQHVAFGDPAIVLSCGTVGKRAVPRDAQLLGVSGVCWYPEEHKQETVWTTIDRQVPLRVVVPKKADGSWLSHLSAPITETVPYEDPGTTHC</sequence>
<dbReference type="InterPro" id="IPR021903">
    <property type="entry name" value="DUF3515"/>
</dbReference>
<proteinExistence type="predicted"/>
<evidence type="ECO:0000313" key="2">
    <source>
        <dbReference type="Proteomes" id="UP001501470"/>
    </source>
</evidence>
<evidence type="ECO:0000313" key="1">
    <source>
        <dbReference type="EMBL" id="GAA1545477.1"/>
    </source>
</evidence>
<accession>A0ABP4MJ42</accession>
<comment type="caution">
    <text evidence="1">The sequence shown here is derived from an EMBL/GenBank/DDBJ whole genome shotgun (WGS) entry which is preliminary data.</text>
</comment>
<protein>
    <recommendedName>
        <fullName evidence="3">DUF3515 domain-containing protein</fullName>
    </recommendedName>
</protein>
<name>A0ABP4MJ42_9ACTN</name>
<gene>
    <name evidence="1" type="ORF">GCM10009827_076920</name>
</gene>
<reference evidence="2" key="1">
    <citation type="journal article" date="2019" name="Int. J. Syst. Evol. Microbiol.">
        <title>The Global Catalogue of Microorganisms (GCM) 10K type strain sequencing project: providing services to taxonomists for standard genome sequencing and annotation.</title>
        <authorList>
            <consortium name="The Broad Institute Genomics Platform"/>
            <consortium name="The Broad Institute Genome Sequencing Center for Infectious Disease"/>
            <person name="Wu L."/>
            <person name="Ma J."/>
        </authorList>
    </citation>
    <scope>NUCLEOTIDE SEQUENCE [LARGE SCALE GENOMIC DNA]</scope>
    <source>
        <strain evidence="2">JCM 15933</strain>
    </source>
</reference>
<dbReference type="Pfam" id="PF12028">
    <property type="entry name" value="DUF3515"/>
    <property type="match status" value="1"/>
</dbReference>
<keyword evidence="2" id="KW-1185">Reference proteome</keyword>